<comment type="subcellular location">
    <subcellularLocation>
        <location evidence="1">Membrane</location>
        <topology evidence="1">Multi-pass membrane protein</topology>
    </subcellularLocation>
</comment>
<evidence type="ECO:0000256" key="4">
    <source>
        <dbReference type="ARBA" id="ARBA00022741"/>
    </source>
</evidence>
<dbReference type="RefSeq" id="XP_050500048.1">
    <property type="nucleotide sequence ID" value="XM_050644091.1"/>
</dbReference>
<feature type="domain" description="ABC transmembrane type-1" evidence="10">
    <location>
        <begin position="751"/>
        <end position="989"/>
    </location>
</feature>
<dbReference type="SMART" id="SM00382">
    <property type="entry name" value="AAA"/>
    <property type="match status" value="2"/>
</dbReference>
<proteinExistence type="predicted"/>
<dbReference type="CDD" id="cd03250">
    <property type="entry name" value="ABCC_MRP_domain1"/>
    <property type="match status" value="1"/>
</dbReference>
<dbReference type="InterPro" id="IPR011527">
    <property type="entry name" value="ABC1_TM_dom"/>
</dbReference>
<evidence type="ECO:0000259" key="10">
    <source>
        <dbReference type="PROSITE" id="PS50929"/>
    </source>
</evidence>
<dbReference type="CDD" id="cd03244">
    <property type="entry name" value="ABCC_MRP_domain2"/>
    <property type="match status" value="1"/>
</dbReference>
<dbReference type="PROSITE" id="PS50929">
    <property type="entry name" value="ABC_TM1F"/>
    <property type="match status" value="2"/>
</dbReference>
<organism evidence="11 12">
    <name type="scientific">Diabrotica virgifera virgifera</name>
    <name type="common">western corn rootworm</name>
    <dbReference type="NCBI Taxonomy" id="50390"/>
    <lineage>
        <taxon>Eukaryota</taxon>
        <taxon>Metazoa</taxon>
        <taxon>Ecdysozoa</taxon>
        <taxon>Arthropoda</taxon>
        <taxon>Hexapoda</taxon>
        <taxon>Insecta</taxon>
        <taxon>Pterygota</taxon>
        <taxon>Neoptera</taxon>
        <taxon>Endopterygota</taxon>
        <taxon>Coleoptera</taxon>
        <taxon>Polyphaga</taxon>
        <taxon>Cucujiformia</taxon>
        <taxon>Chrysomeloidea</taxon>
        <taxon>Chrysomelidae</taxon>
        <taxon>Galerucinae</taxon>
        <taxon>Diabroticina</taxon>
        <taxon>Diabroticites</taxon>
        <taxon>Diabrotica</taxon>
    </lineage>
</organism>
<dbReference type="SUPFAM" id="SSF90123">
    <property type="entry name" value="ABC transporter transmembrane region"/>
    <property type="match status" value="2"/>
</dbReference>
<keyword evidence="4" id="KW-0547">Nucleotide-binding</keyword>
<feature type="transmembrane region" description="Helical" evidence="8">
    <location>
        <begin position="315"/>
        <end position="338"/>
    </location>
</feature>
<keyword evidence="5" id="KW-0067">ATP-binding</keyword>
<feature type="transmembrane region" description="Helical" evidence="8">
    <location>
        <begin position="934"/>
        <end position="954"/>
    </location>
</feature>
<feature type="transmembrane region" description="Helical" evidence="8">
    <location>
        <begin position="344"/>
        <end position="365"/>
    </location>
</feature>
<feature type="transmembrane region" description="Helical" evidence="8">
    <location>
        <begin position="232"/>
        <end position="250"/>
    </location>
</feature>
<dbReference type="InterPro" id="IPR017871">
    <property type="entry name" value="ABC_transporter-like_CS"/>
</dbReference>
<keyword evidence="2" id="KW-0813">Transport</keyword>
<dbReference type="Proteomes" id="UP001652700">
    <property type="component" value="Unplaced"/>
</dbReference>
<dbReference type="PANTHER" id="PTHR24223">
    <property type="entry name" value="ATP-BINDING CASSETTE SUB-FAMILY C"/>
    <property type="match status" value="1"/>
</dbReference>
<dbReference type="PANTHER" id="PTHR24223:SF448">
    <property type="entry name" value="FI20146P1-RELATED"/>
    <property type="match status" value="1"/>
</dbReference>
<dbReference type="Pfam" id="PF00664">
    <property type="entry name" value="ABC_membrane"/>
    <property type="match status" value="2"/>
</dbReference>
<keyword evidence="12" id="KW-1185">Reference proteome</keyword>
<protein>
    <recommendedName>
        <fullName evidence="13">Multidrug resistance-associated protein lethal(2)03659</fullName>
    </recommendedName>
</protein>
<feature type="transmembrane region" description="Helical" evidence="8">
    <location>
        <begin position="960"/>
        <end position="981"/>
    </location>
</feature>
<dbReference type="InterPro" id="IPR027417">
    <property type="entry name" value="P-loop_NTPase"/>
</dbReference>
<evidence type="ECO:0000256" key="8">
    <source>
        <dbReference type="SAM" id="Phobius"/>
    </source>
</evidence>
<feature type="transmembrane region" description="Helical" evidence="8">
    <location>
        <begin position="672"/>
        <end position="692"/>
    </location>
</feature>
<dbReference type="Pfam" id="PF00005">
    <property type="entry name" value="ABC_tran"/>
    <property type="match status" value="2"/>
</dbReference>
<evidence type="ECO:0008006" key="13">
    <source>
        <dbReference type="Google" id="ProtNLM"/>
    </source>
</evidence>
<accession>A0ABM5JQ32</accession>
<name>A0ABM5JQ32_DIAVI</name>
<feature type="transmembrane region" description="Helical" evidence="8">
    <location>
        <begin position="153"/>
        <end position="171"/>
    </location>
</feature>
<evidence type="ECO:0000259" key="9">
    <source>
        <dbReference type="PROSITE" id="PS50893"/>
    </source>
</evidence>
<dbReference type="InterPro" id="IPR050173">
    <property type="entry name" value="ABC_transporter_C-like"/>
</dbReference>
<sequence length="1256" mass="142497">MDSSKIKKRRLNPRDSANIWSLVTFSYITDLLKRGVQKDLKEEDLYEVSKNCASKHCAEQIEKKWKKGKKDGKYPSLFLTLCKVFGWKYFLWGITQLFCELFRSIFEPNAITNLVSYFQPGQTKLSKSDAYFNAAILLFSNFLQKIYFFNYDLFLFIMGIQVRTALCSLLFRKVLKLSPAAMTKASLGNIVTLITKDVQQIRRSMFAFNDIWVFTVVISVTCYLLYARLGVLTFFAVGMHFCIIPIEFFLGKMVTKMRNETSEMTDERIQVSQEVLSATKIIKMYTWEDYFYQKINLARTREVAKMVIVFYLRMILMLLGAISTKIGFYLMIMGYIWMEQPPDASIIFFITAHYDNIVIFFGYLLPEAVGRFAELSVTIKRVNRVLIAEELDQDHQSKQNNVKPYVELKNITVCVGKEEVLSKISFKVDSGLTLVTGKVGSSKSTLLKAILQEYPLSSGEVVCSGTVSYASQHPWCFPSTIKQNILFGEKYNEKRYQEVLKVCALEYDLNLFEKGDETILTDNGQNLSKGQQARVNLSRAIYRQADIYLLDDCLSALDAHVHKFIFKKCIKEFLKEKICILVTQSKSTLTQADAVYVLDKGHIIGSYNPQENTEKEVNNFADTIYKTKEFLIKENGLMESMEVDRFLETEQSNYKNIYEEEMKKGAVDKSVYIKYISYGGGAALFTFALLLIGSKQAAESYSEKLISVWSDDKQKVLNIKANISNIIGQNITQLSTNLTQAEVQAASTFQMYTVMVILSLVLELLKTFAFLDFCKRASINIHKAMIKNVLHSVMAFFDTHFIGNILNRFSQDVINVDENLPFQLLNCLEVAINVGAAATLLMTVNPYFFFYISVTFGVMLLFLKLYLPITRNLRRLEASTRSPMIGHLNAALEGVTTVRAYKAENMIIDEYERHQDVFTSAHYSLLCFKFGMGFYMSMLAGVMVTLVICSFVLFETDATAGSIGLALTQVIYLGALIQGAVRCWADLETLMTATERALEYTGLKSETTQGSVPKHWPKDGTISFQNVSLSYNSTQRILNNLSFQVQAKEKIGIVGRTGAGKSSIISTIFRLYEVDGKITIDGVDIKLLPLKHLRKHLAIIPQDPILFSGTIRSNLDPFGEFQEKDLWEALEKANLKTSITNLDIKVSSYASNFSLGQKQMVCLARAILIKSKIVILDEATSTMDHETENLIQETIKHNFSDSTVLTIAHRLQSILECDKVLVLDRGQIKEFGTPKELLENKIGHFSKMVAQGDMSS</sequence>
<dbReference type="PROSITE" id="PS00211">
    <property type="entry name" value="ABC_TRANSPORTER_1"/>
    <property type="match status" value="2"/>
</dbReference>
<keyword evidence="6 8" id="KW-1133">Transmembrane helix</keyword>
<feature type="domain" description="ABC transporter" evidence="9">
    <location>
        <begin position="1022"/>
        <end position="1250"/>
    </location>
</feature>
<dbReference type="InterPro" id="IPR003439">
    <property type="entry name" value="ABC_transporter-like_ATP-bd"/>
</dbReference>
<dbReference type="EnsemblMetazoa" id="XM_050644087.1">
    <property type="protein sequence ID" value="XP_050500044.1"/>
    <property type="gene ID" value="LOC114333771"/>
</dbReference>
<feature type="transmembrane region" description="Helical" evidence="8">
    <location>
        <begin position="848"/>
        <end position="867"/>
    </location>
</feature>
<dbReference type="Gene3D" id="3.40.50.300">
    <property type="entry name" value="P-loop containing nucleotide triphosphate hydrolases"/>
    <property type="match status" value="2"/>
</dbReference>
<evidence type="ECO:0000256" key="1">
    <source>
        <dbReference type="ARBA" id="ARBA00004141"/>
    </source>
</evidence>
<dbReference type="GeneID" id="114333771"/>
<evidence type="ECO:0000256" key="2">
    <source>
        <dbReference type="ARBA" id="ARBA00022448"/>
    </source>
</evidence>
<evidence type="ECO:0000256" key="6">
    <source>
        <dbReference type="ARBA" id="ARBA00022989"/>
    </source>
</evidence>
<feature type="domain" description="ABC transporter" evidence="9">
    <location>
        <begin position="406"/>
        <end position="625"/>
    </location>
</feature>
<dbReference type="CDD" id="cd18579">
    <property type="entry name" value="ABC_6TM_ABCC_D1"/>
    <property type="match status" value="1"/>
</dbReference>
<dbReference type="InterPro" id="IPR003593">
    <property type="entry name" value="AAA+_ATPase"/>
</dbReference>
<dbReference type="InterPro" id="IPR036640">
    <property type="entry name" value="ABC1_TM_sf"/>
</dbReference>
<feature type="transmembrane region" description="Helical" evidence="8">
    <location>
        <begin position="206"/>
        <end position="226"/>
    </location>
</feature>
<evidence type="ECO:0000313" key="11">
    <source>
        <dbReference type="EnsemblMetazoa" id="XP_050500044.1"/>
    </source>
</evidence>
<keyword evidence="7 8" id="KW-0472">Membrane</keyword>
<reference evidence="11" key="1">
    <citation type="submission" date="2025-05" db="UniProtKB">
        <authorList>
            <consortium name="EnsemblMetazoa"/>
        </authorList>
    </citation>
    <scope>IDENTIFICATION</scope>
</reference>
<evidence type="ECO:0000313" key="12">
    <source>
        <dbReference type="Proteomes" id="UP001652700"/>
    </source>
</evidence>
<feature type="transmembrane region" description="Helical" evidence="8">
    <location>
        <begin position="751"/>
        <end position="773"/>
    </location>
</feature>
<dbReference type="InterPro" id="IPR044726">
    <property type="entry name" value="ABCC_6TM_D2"/>
</dbReference>
<dbReference type="Gene3D" id="1.20.1560.10">
    <property type="entry name" value="ABC transporter type 1, transmembrane domain"/>
    <property type="match status" value="2"/>
</dbReference>
<dbReference type="EnsemblMetazoa" id="XM_050644091.1">
    <property type="protein sequence ID" value="XP_050500048.1"/>
    <property type="gene ID" value="LOC114333771"/>
</dbReference>
<dbReference type="SUPFAM" id="SSF52540">
    <property type="entry name" value="P-loop containing nucleoside triphosphate hydrolases"/>
    <property type="match status" value="2"/>
</dbReference>
<dbReference type="RefSeq" id="XP_050500044.1">
    <property type="nucleotide sequence ID" value="XM_050644087.1"/>
</dbReference>
<dbReference type="CDD" id="cd18580">
    <property type="entry name" value="ABC_6TM_ABCC_D2"/>
    <property type="match status" value="1"/>
</dbReference>
<evidence type="ECO:0000256" key="3">
    <source>
        <dbReference type="ARBA" id="ARBA00022692"/>
    </source>
</evidence>
<evidence type="ECO:0000256" key="7">
    <source>
        <dbReference type="ARBA" id="ARBA00023136"/>
    </source>
</evidence>
<evidence type="ECO:0000256" key="5">
    <source>
        <dbReference type="ARBA" id="ARBA00022840"/>
    </source>
</evidence>
<feature type="domain" description="ABC transmembrane type-1" evidence="10">
    <location>
        <begin position="151"/>
        <end position="338"/>
    </location>
</feature>
<dbReference type="InterPro" id="IPR044746">
    <property type="entry name" value="ABCC_6TM_D1"/>
</dbReference>
<dbReference type="PROSITE" id="PS50893">
    <property type="entry name" value="ABC_TRANSPORTER_2"/>
    <property type="match status" value="2"/>
</dbReference>
<keyword evidence="3 8" id="KW-0812">Transmembrane</keyword>